<sequence length="272" mass="30395">MCPKNFTFLSFSRSVSTHRQTVSTPLASTVLTASWDNHLVSTHRWTMSTPLASTVLTTSWDSYLVSTHRWTVSTPLVASFRICFCDSHLVSTHRSDFLLNRQCQVAGSRIQRSLAADSGDRHQLVVRIRRQISVASAIGISPPADQNSEDWWVMLEEQLLGYWPKSLVPKLEDGAQIHNFGGEIVNTKVSGHHTSTQMGSGHFAEEGYTKSAYIKNIQLVEAHDRTKYISPEHGNPVVTHPNCYDLHPGNVQDLQWGFHFFFGGPGRSATCT</sequence>
<gene>
    <name evidence="2" type="ORF">Taro_014474</name>
</gene>
<keyword evidence="3" id="KW-1185">Reference proteome</keyword>
<dbReference type="OrthoDB" id="1858978at2759"/>
<dbReference type="Proteomes" id="UP000652761">
    <property type="component" value="Unassembled WGS sequence"/>
</dbReference>
<reference evidence="2" key="1">
    <citation type="submission" date="2017-07" db="EMBL/GenBank/DDBJ databases">
        <title>Taro Niue Genome Assembly and Annotation.</title>
        <authorList>
            <person name="Atibalentja N."/>
            <person name="Keating K."/>
            <person name="Fields C.J."/>
        </authorList>
    </citation>
    <scope>NUCLEOTIDE SEQUENCE</scope>
    <source>
        <strain evidence="2">Niue_2</strain>
        <tissue evidence="2">Leaf</tissue>
    </source>
</reference>
<dbReference type="PANTHER" id="PTHR31589:SF110">
    <property type="entry name" value="PROTEIN, PUTATIVE (DUF239)-RELATED"/>
    <property type="match status" value="1"/>
</dbReference>
<dbReference type="Pfam" id="PF03080">
    <property type="entry name" value="Neprosin"/>
    <property type="match status" value="1"/>
</dbReference>
<comment type="caution">
    <text evidence="2">The sequence shown here is derived from an EMBL/GenBank/DDBJ whole genome shotgun (WGS) entry which is preliminary data.</text>
</comment>
<evidence type="ECO:0000313" key="2">
    <source>
        <dbReference type="EMBL" id="MQL82004.1"/>
    </source>
</evidence>
<dbReference type="PANTHER" id="PTHR31589">
    <property type="entry name" value="PROTEIN, PUTATIVE (DUF239)-RELATED-RELATED"/>
    <property type="match status" value="1"/>
</dbReference>
<dbReference type="PROSITE" id="PS52045">
    <property type="entry name" value="NEPROSIN_PEP_CD"/>
    <property type="match status" value="1"/>
</dbReference>
<dbReference type="InterPro" id="IPR004314">
    <property type="entry name" value="Neprosin"/>
</dbReference>
<dbReference type="EMBL" id="NMUH01000602">
    <property type="protein sequence ID" value="MQL82004.1"/>
    <property type="molecule type" value="Genomic_DNA"/>
</dbReference>
<feature type="domain" description="Neprosin PEP catalytic" evidence="1">
    <location>
        <begin position="6"/>
        <end position="272"/>
    </location>
</feature>
<name>A0A843UJ61_COLES</name>
<protein>
    <recommendedName>
        <fullName evidence="1">Neprosin PEP catalytic domain-containing protein</fullName>
    </recommendedName>
</protein>
<evidence type="ECO:0000313" key="3">
    <source>
        <dbReference type="Proteomes" id="UP000652761"/>
    </source>
</evidence>
<proteinExistence type="predicted"/>
<evidence type="ECO:0000259" key="1">
    <source>
        <dbReference type="PROSITE" id="PS52045"/>
    </source>
</evidence>
<organism evidence="2 3">
    <name type="scientific">Colocasia esculenta</name>
    <name type="common">Wild taro</name>
    <name type="synonym">Arum esculentum</name>
    <dbReference type="NCBI Taxonomy" id="4460"/>
    <lineage>
        <taxon>Eukaryota</taxon>
        <taxon>Viridiplantae</taxon>
        <taxon>Streptophyta</taxon>
        <taxon>Embryophyta</taxon>
        <taxon>Tracheophyta</taxon>
        <taxon>Spermatophyta</taxon>
        <taxon>Magnoliopsida</taxon>
        <taxon>Liliopsida</taxon>
        <taxon>Araceae</taxon>
        <taxon>Aroideae</taxon>
        <taxon>Colocasieae</taxon>
        <taxon>Colocasia</taxon>
    </lineage>
</organism>
<accession>A0A843UJ61</accession>
<dbReference type="AlphaFoldDB" id="A0A843UJ61"/>
<dbReference type="InterPro" id="IPR053168">
    <property type="entry name" value="Glutamic_endopeptidase"/>
</dbReference>